<dbReference type="EMBL" id="QGSV01000418">
    <property type="protein sequence ID" value="PWU43612.1"/>
    <property type="molecule type" value="Genomic_DNA"/>
</dbReference>
<dbReference type="AlphaFoldDB" id="A0A317JVX9"/>
<reference evidence="1" key="1">
    <citation type="submission" date="2018-05" db="EMBL/GenBank/DDBJ databases">
        <title>Micromonospora globispora sp. nov. and Micromonospora rugosa sp. nov., isolated from marine sediment.</title>
        <authorList>
            <person name="Carro L."/>
            <person name="Veyisoglu A."/>
            <person name="Cetin D."/>
            <person name="Klenk H.-P."/>
            <person name="Trujillo M.E."/>
            <person name="Sahin N."/>
        </authorList>
    </citation>
    <scope>NUCLEOTIDE SEQUENCE [LARGE SCALE GENOMIC DNA]</scope>
    <source>
        <strain evidence="1">S2904</strain>
    </source>
</reference>
<evidence type="ECO:0000313" key="3">
    <source>
        <dbReference type="Proteomes" id="UP000245683"/>
    </source>
</evidence>
<sequence length="37" mass="4194">RMHNDDPKPFVWTATAESILAKVRRGRVALQQTASQN</sequence>
<name>A0A317JVX9_9ACTN</name>
<gene>
    <name evidence="2" type="ORF">DLJ46_27330</name>
    <name evidence="1" type="ORF">DLJ46_30515</name>
</gene>
<evidence type="ECO:0000313" key="1">
    <source>
        <dbReference type="EMBL" id="PWU43612.1"/>
    </source>
</evidence>
<dbReference type="Proteomes" id="UP000245683">
    <property type="component" value="Unassembled WGS sequence"/>
</dbReference>
<comment type="caution">
    <text evidence="1">The sequence shown here is derived from an EMBL/GenBank/DDBJ whole genome shotgun (WGS) entry which is preliminary data.</text>
</comment>
<evidence type="ECO:0000313" key="2">
    <source>
        <dbReference type="EMBL" id="PWU44197.1"/>
    </source>
</evidence>
<organism evidence="1 3">
    <name type="scientific">Micromonospora globispora</name>
    <dbReference type="NCBI Taxonomy" id="1450148"/>
    <lineage>
        <taxon>Bacteria</taxon>
        <taxon>Bacillati</taxon>
        <taxon>Actinomycetota</taxon>
        <taxon>Actinomycetes</taxon>
        <taxon>Micromonosporales</taxon>
        <taxon>Micromonosporaceae</taxon>
        <taxon>Micromonospora</taxon>
    </lineage>
</organism>
<feature type="non-terminal residue" evidence="1">
    <location>
        <position position="1"/>
    </location>
</feature>
<dbReference type="EMBL" id="QGSV01000350">
    <property type="protein sequence ID" value="PWU44197.1"/>
    <property type="molecule type" value="Genomic_DNA"/>
</dbReference>
<proteinExistence type="predicted"/>
<reference evidence="3" key="2">
    <citation type="submission" date="2018-05" db="EMBL/GenBank/DDBJ databases">
        <title>Micromonospora globispora sp. nov. and Micromonospora rugosa sp. nov., isolated from marine sediment.</title>
        <authorList>
            <person name="Carro L."/>
            <person name="Aysel V."/>
            <person name="Cetin D."/>
            <person name="Igual J.M."/>
            <person name="Klenk H.-P."/>
            <person name="Trujillo M.E."/>
            <person name="Sahin N."/>
        </authorList>
    </citation>
    <scope>NUCLEOTIDE SEQUENCE [LARGE SCALE GENOMIC DNA]</scope>
    <source>
        <strain evidence="3">S2904</strain>
    </source>
</reference>
<keyword evidence="3" id="KW-1185">Reference proteome</keyword>
<accession>A0A317JVX9</accession>
<protein>
    <submittedName>
        <fullName evidence="1">IS630 family transposase</fullName>
    </submittedName>
</protein>